<evidence type="ECO:0000256" key="1">
    <source>
        <dbReference type="SAM" id="MobiDB-lite"/>
    </source>
</evidence>
<feature type="region of interest" description="Disordered" evidence="1">
    <location>
        <begin position="90"/>
        <end position="113"/>
    </location>
</feature>
<evidence type="ECO:0008006" key="5">
    <source>
        <dbReference type="Google" id="ProtNLM"/>
    </source>
</evidence>
<dbReference type="Proteomes" id="UP001648503">
    <property type="component" value="Unassembled WGS sequence"/>
</dbReference>
<feature type="compositionally biased region" description="Basic residues" evidence="1">
    <location>
        <begin position="35"/>
        <end position="46"/>
    </location>
</feature>
<dbReference type="EMBL" id="JAFCIX010000505">
    <property type="protein sequence ID" value="KAH6588444.1"/>
    <property type="molecule type" value="Genomic_DNA"/>
</dbReference>
<reference evidence="2 4" key="1">
    <citation type="submission" date="2021-02" db="EMBL/GenBank/DDBJ databases">
        <title>Variation within the Batrachochytrium salamandrivorans European outbreak.</title>
        <authorList>
            <person name="Kelly M."/>
            <person name="Pasmans F."/>
            <person name="Shea T.P."/>
            <person name="Munoz J.F."/>
            <person name="Carranza S."/>
            <person name="Cuomo C.A."/>
            <person name="Martel A."/>
        </authorList>
    </citation>
    <scope>NUCLEOTIDE SEQUENCE [LARGE SCALE GENOMIC DNA]</scope>
    <source>
        <strain evidence="2 4">AMFP18/2</strain>
    </source>
</reference>
<sequence length="243" mass="27060">MNLPWNHKSDSSDAAGSSKSSKHRGLKSAWSGLKKAFRPCGRRSRKCTSSEENLSDPNDTYEEQQGIDNPLSEENDASPMTNVLQEIQHVHSSGTSPSNGGEGSTSETDVEREEKKKILQKKVSTSYLKYAVAGQGYSLTCALVDFGRDPQLAKTELREKCAQFEMAAYNYKLLLYELDIFKRGTGDTIFGKMTKRPLLEDQDCEELGIELKRLLANDAFPDLTESLKESGYVFSQQNPPSTQ</sequence>
<organism evidence="2 4">
    <name type="scientific">Batrachochytrium salamandrivorans</name>
    <dbReference type="NCBI Taxonomy" id="1357716"/>
    <lineage>
        <taxon>Eukaryota</taxon>
        <taxon>Fungi</taxon>
        <taxon>Fungi incertae sedis</taxon>
        <taxon>Chytridiomycota</taxon>
        <taxon>Chytridiomycota incertae sedis</taxon>
        <taxon>Chytridiomycetes</taxon>
        <taxon>Rhizophydiales</taxon>
        <taxon>Rhizophydiales incertae sedis</taxon>
        <taxon>Batrachochytrium</taxon>
    </lineage>
</organism>
<evidence type="ECO:0000313" key="3">
    <source>
        <dbReference type="EMBL" id="KAH6588445.1"/>
    </source>
</evidence>
<keyword evidence="4" id="KW-1185">Reference proteome</keyword>
<comment type="caution">
    <text evidence="2">The sequence shown here is derived from an EMBL/GenBank/DDBJ whole genome shotgun (WGS) entry which is preliminary data.</text>
</comment>
<proteinExistence type="predicted"/>
<evidence type="ECO:0000313" key="2">
    <source>
        <dbReference type="EMBL" id="KAH6588444.1"/>
    </source>
</evidence>
<feature type="compositionally biased region" description="Polar residues" evidence="1">
    <location>
        <begin position="90"/>
        <end position="107"/>
    </location>
</feature>
<feature type="region of interest" description="Disordered" evidence="1">
    <location>
        <begin position="1"/>
        <end position="77"/>
    </location>
</feature>
<protein>
    <recommendedName>
        <fullName evidence="5">RGS domain-containing protein</fullName>
    </recommendedName>
</protein>
<name>A0ABQ8EXS5_9FUNG</name>
<dbReference type="EMBL" id="JAFCIX010000505">
    <property type="protein sequence ID" value="KAH6588445.1"/>
    <property type="molecule type" value="Genomic_DNA"/>
</dbReference>
<gene>
    <name evidence="2" type="ORF">BASA50_010725</name>
    <name evidence="3" type="ORF">BASA50_010726</name>
</gene>
<evidence type="ECO:0000313" key="4">
    <source>
        <dbReference type="Proteomes" id="UP001648503"/>
    </source>
</evidence>
<accession>A0ABQ8EXS5</accession>